<dbReference type="GO" id="GO:0015628">
    <property type="term" value="P:protein secretion by the type II secretion system"/>
    <property type="evidence" value="ECO:0007669"/>
    <property type="project" value="InterPro"/>
</dbReference>
<dbReference type="Pfam" id="PF04612">
    <property type="entry name" value="T2SSM"/>
    <property type="match status" value="1"/>
</dbReference>
<reference evidence="1" key="1">
    <citation type="submission" date="2018-05" db="EMBL/GenBank/DDBJ databases">
        <authorList>
            <person name="Lanie J.A."/>
            <person name="Ng W.-L."/>
            <person name="Kazmierczak K.M."/>
            <person name="Andrzejewski T.M."/>
            <person name="Davidsen T.M."/>
            <person name="Wayne K.J."/>
            <person name="Tettelin H."/>
            <person name="Glass J.I."/>
            <person name="Rusch D."/>
            <person name="Podicherti R."/>
            <person name="Tsui H.-C.T."/>
            <person name="Winkler M.E."/>
        </authorList>
    </citation>
    <scope>NUCLEOTIDE SEQUENCE</scope>
</reference>
<dbReference type="AlphaFoldDB" id="A0A381P6P3"/>
<dbReference type="GO" id="GO:0015627">
    <property type="term" value="C:type II protein secretion system complex"/>
    <property type="evidence" value="ECO:0007669"/>
    <property type="project" value="InterPro"/>
</dbReference>
<dbReference type="EMBL" id="UINC01000882">
    <property type="protein sequence ID" value="SUZ62615.1"/>
    <property type="molecule type" value="Genomic_DNA"/>
</dbReference>
<gene>
    <name evidence="1" type="ORF">METZ01_LOCUS15469</name>
</gene>
<dbReference type="InterPro" id="IPR007690">
    <property type="entry name" value="T2SS_GspM"/>
</dbReference>
<protein>
    <submittedName>
        <fullName evidence="1">Uncharacterized protein</fullName>
    </submittedName>
</protein>
<organism evidence="1">
    <name type="scientific">marine metagenome</name>
    <dbReference type="NCBI Taxonomy" id="408172"/>
    <lineage>
        <taxon>unclassified sequences</taxon>
        <taxon>metagenomes</taxon>
        <taxon>ecological metagenomes</taxon>
    </lineage>
</organism>
<evidence type="ECO:0000313" key="1">
    <source>
        <dbReference type="EMBL" id="SUZ62615.1"/>
    </source>
</evidence>
<sequence length="135" mass="15230">MVLVSFFGSLIFVGATIFDETNKSRSKLQKAKQDYEYVQQGTERLVRLSKSQSLKNEPNTIINIIQGVSSDIGIEKISITFENDMVYSTFEASDIDQIIKFIDGVNNLTGFDPRSFEYKSIEGTDPVVIIFRVTT</sequence>
<proteinExistence type="predicted"/>
<accession>A0A381P6P3</accession>
<name>A0A381P6P3_9ZZZZ</name>